<dbReference type="InterPro" id="IPR039391">
    <property type="entry name" value="Phytocyanin-like"/>
</dbReference>
<organism evidence="14 15">
    <name type="scientific">Populus euphratica</name>
    <name type="common">Euphrates poplar</name>
    <dbReference type="NCBI Taxonomy" id="75702"/>
    <lineage>
        <taxon>Eukaryota</taxon>
        <taxon>Viridiplantae</taxon>
        <taxon>Streptophyta</taxon>
        <taxon>Embryophyta</taxon>
        <taxon>Tracheophyta</taxon>
        <taxon>Spermatophyta</taxon>
        <taxon>Magnoliopsida</taxon>
        <taxon>eudicotyledons</taxon>
        <taxon>Gunneridae</taxon>
        <taxon>Pentapetalae</taxon>
        <taxon>rosids</taxon>
        <taxon>fabids</taxon>
        <taxon>Malpighiales</taxon>
        <taxon>Salicaceae</taxon>
        <taxon>Saliceae</taxon>
        <taxon>Populus</taxon>
    </lineage>
</organism>
<evidence type="ECO:0000256" key="2">
    <source>
        <dbReference type="ARBA" id="ARBA00022475"/>
    </source>
</evidence>
<evidence type="ECO:0000256" key="3">
    <source>
        <dbReference type="ARBA" id="ARBA00022622"/>
    </source>
</evidence>
<feature type="transmembrane region" description="Helical" evidence="11">
    <location>
        <begin position="189"/>
        <end position="210"/>
    </location>
</feature>
<keyword evidence="7" id="KW-0325">Glycoprotein</keyword>
<evidence type="ECO:0000256" key="4">
    <source>
        <dbReference type="ARBA" id="ARBA00022729"/>
    </source>
</evidence>
<dbReference type="PANTHER" id="PTHR33021:SF185">
    <property type="entry name" value="EARLY NODULIN-LIKE PROTEIN 3-RELATED"/>
    <property type="match status" value="1"/>
</dbReference>
<evidence type="ECO:0000313" key="14">
    <source>
        <dbReference type="Proteomes" id="UP000694918"/>
    </source>
</evidence>
<dbReference type="GO" id="GO:0009055">
    <property type="term" value="F:electron transfer activity"/>
    <property type="evidence" value="ECO:0007669"/>
    <property type="project" value="InterPro"/>
</dbReference>
<dbReference type="AlphaFoldDB" id="A0AAJ6XSB1"/>
<feature type="compositionally biased region" description="Polar residues" evidence="10">
    <location>
        <begin position="172"/>
        <end position="181"/>
    </location>
</feature>
<dbReference type="PANTHER" id="PTHR33021">
    <property type="entry name" value="BLUE COPPER PROTEIN"/>
    <property type="match status" value="1"/>
</dbReference>
<feature type="region of interest" description="Disordered" evidence="10">
    <location>
        <begin position="135"/>
        <end position="181"/>
    </location>
</feature>
<dbReference type="InterPro" id="IPR041846">
    <property type="entry name" value="ENL_dom"/>
</dbReference>
<dbReference type="CDD" id="cd11019">
    <property type="entry name" value="OsENODL1_like"/>
    <property type="match status" value="1"/>
</dbReference>
<keyword evidence="6" id="KW-1015">Disulfide bond</keyword>
<dbReference type="InterPro" id="IPR008972">
    <property type="entry name" value="Cupredoxin"/>
</dbReference>
<keyword evidence="11" id="KW-0812">Transmembrane</keyword>
<keyword evidence="8" id="KW-0449">Lipoprotein</keyword>
<evidence type="ECO:0000256" key="7">
    <source>
        <dbReference type="ARBA" id="ARBA00023180"/>
    </source>
</evidence>
<evidence type="ECO:0000256" key="9">
    <source>
        <dbReference type="ARBA" id="ARBA00035011"/>
    </source>
</evidence>
<feature type="chain" id="PRO_5042581634" evidence="12">
    <location>
        <begin position="26"/>
        <end position="213"/>
    </location>
</feature>
<dbReference type="RefSeq" id="XP_011029034.1">
    <property type="nucleotide sequence ID" value="XM_011030732.1"/>
</dbReference>
<gene>
    <name evidence="15" type="primary">LOC105128886</name>
</gene>
<comment type="subcellular location">
    <subcellularLocation>
        <location evidence="1">Cell membrane</location>
        <topology evidence="1">Lipid-anchor</topology>
        <topology evidence="1">GPI-anchor</topology>
    </subcellularLocation>
</comment>
<feature type="signal peptide" evidence="12">
    <location>
        <begin position="1"/>
        <end position="25"/>
    </location>
</feature>
<evidence type="ECO:0000256" key="12">
    <source>
        <dbReference type="SAM" id="SignalP"/>
    </source>
</evidence>
<evidence type="ECO:0000256" key="1">
    <source>
        <dbReference type="ARBA" id="ARBA00004609"/>
    </source>
</evidence>
<name>A0AAJ6XSB1_POPEU</name>
<keyword evidence="14" id="KW-1185">Reference proteome</keyword>
<keyword evidence="11" id="KW-1133">Transmembrane helix</keyword>
<proteinExistence type="inferred from homology"/>
<dbReference type="Proteomes" id="UP000694918">
    <property type="component" value="Unplaced"/>
</dbReference>
<keyword evidence="4 12" id="KW-0732">Signal</keyword>
<evidence type="ECO:0000259" key="13">
    <source>
        <dbReference type="PROSITE" id="PS51485"/>
    </source>
</evidence>
<evidence type="ECO:0000313" key="15">
    <source>
        <dbReference type="RefSeq" id="XP_011029034.1"/>
    </source>
</evidence>
<dbReference type="GO" id="GO:0098552">
    <property type="term" value="C:side of membrane"/>
    <property type="evidence" value="ECO:0007669"/>
    <property type="project" value="UniProtKB-KW"/>
</dbReference>
<sequence length="213" mass="22760">MGSQRFSGSLFVMLVFGFLLGVSRGYKFYVGGRDGWATNPSERYSHWAERNRFQVNDTLFFKYKKGSDSVLIVSKDDYYSCNTKNPIKSLTDGDSTFIFDRSGPFFFISGNADDCNKGKKLIIVVMAVRPKPLPPTPYSPITPASSPQPTSSPPAVSPDARSPSDSAGPAQAPSTNNKSGSSGFTAGSLSVGLVLGASIGVSFILGTGFLRVV</sequence>
<dbReference type="FunFam" id="2.60.40.420:FF:000010">
    <property type="entry name" value="Early nodulin-like protein 1"/>
    <property type="match status" value="1"/>
</dbReference>
<evidence type="ECO:0000256" key="5">
    <source>
        <dbReference type="ARBA" id="ARBA00023136"/>
    </source>
</evidence>
<dbReference type="GeneID" id="105128886"/>
<keyword evidence="3" id="KW-0336">GPI-anchor</keyword>
<evidence type="ECO:0000256" key="10">
    <source>
        <dbReference type="SAM" id="MobiDB-lite"/>
    </source>
</evidence>
<comment type="similarity">
    <text evidence="9">Belongs to the early nodulin-like (ENODL) family.</text>
</comment>
<dbReference type="KEGG" id="peu:105128886"/>
<protein>
    <submittedName>
        <fullName evidence="15">Early nodulin-like protein 2</fullName>
    </submittedName>
</protein>
<feature type="domain" description="Phytocyanin" evidence="13">
    <location>
        <begin position="26"/>
        <end position="127"/>
    </location>
</feature>
<evidence type="ECO:0000256" key="6">
    <source>
        <dbReference type="ARBA" id="ARBA00023157"/>
    </source>
</evidence>
<dbReference type="SUPFAM" id="SSF49503">
    <property type="entry name" value="Cupredoxins"/>
    <property type="match status" value="1"/>
</dbReference>
<dbReference type="InterPro" id="IPR003245">
    <property type="entry name" value="Phytocyanin_dom"/>
</dbReference>
<evidence type="ECO:0000256" key="8">
    <source>
        <dbReference type="ARBA" id="ARBA00023288"/>
    </source>
</evidence>
<dbReference type="GO" id="GO:0005886">
    <property type="term" value="C:plasma membrane"/>
    <property type="evidence" value="ECO:0007669"/>
    <property type="project" value="UniProtKB-SubCell"/>
</dbReference>
<reference evidence="15" key="1">
    <citation type="submission" date="2025-08" db="UniProtKB">
        <authorList>
            <consortium name="RefSeq"/>
        </authorList>
    </citation>
    <scope>IDENTIFICATION</scope>
</reference>
<accession>A0AAJ6XSB1</accession>
<evidence type="ECO:0000256" key="11">
    <source>
        <dbReference type="SAM" id="Phobius"/>
    </source>
</evidence>
<dbReference type="Pfam" id="PF02298">
    <property type="entry name" value="Cu_bind_like"/>
    <property type="match status" value="1"/>
</dbReference>
<dbReference type="Gene3D" id="2.60.40.420">
    <property type="entry name" value="Cupredoxins - blue copper proteins"/>
    <property type="match status" value="1"/>
</dbReference>
<keyword evidence="2" id="KW-1003">Cell membrane</keyword>
<dbReference type="PROSITE" id="PS51485">
    <property type="entry name" value="PHYTOCYANIN"/>
    <property type="match status" value="1"/>
</dbReference>
<keyword evidence="5 11" id="KW-0472">Membrane</keyword>